<dbReference type="Gene3D" id="3.40.33.10">
    <property type="entry name" value="CAP"/>
    <property type="match status" value="1"/>
</dbReference>
<protein>
    <recommendedName>
        <fullName evidence="5">Peptidoglycan binding-like domain-containing protein</fullName>
    </recommendedName>
</protein>
<gene>
    <name evidence="3" type="ORF">COS52_03900</name>
</gene>
<feature type="domain" description="SCP" evidence="1">
    <location>
        <begin position="158"/>
        <end position="262"/>
    </location>
</feature>
<proteinExistence type="predicted"/>
<feature type="domain" description="Peptidoglycan binding-like" evidence="2">
    <location>
        <begin position="50"/>
        <end position="100"/>
    </location>
</feature>
<comment type="caution">
    <text evidence="3">The sequence shown here is derived from an EMBL/GenBank/DDBJ whole genome shotgun (WGS) entry which is preliminary data.</text>
</comment>
<evidence type="ECO:0000313" key="4">
    <source>
        <dbReference type="Proteomes" id="UP000230119"/>
    </source>
</evidence>
<dbReference type="EMBL" id="PEVA01000166">
    <property type="protein sequence ID" value="PIV08209.1"/>
    <property type="molecule type" value="Genomic_DNA"/>
</dbReference>
<dbReference type="AlphaFoldDB" id="A0A2M7BRT6"/>
<dbReference type="Proteomes" id="UP000230119">
    <property type="component" value="Unassembled WGS sequence"/>
</dbReference>
<dbReference type="InterPro" id="IPR002477">
    <property type="entry name" value="Peptidoglycan-bd-like"/>
</dbReference>
<evidence type="ECO:0000313" key="3">
    <source>
        <dbReference type="EMBL" id="PIV08209.1"/>
    </source>
</evidence>
<dbReference type="SUPFAM" id="SSF47090">
    <property type="entry name" value="PGBD-like"/>
    <property type="match status" value="1"/>
</dbReference>
<reference evidence="4" key="1">
    <citation type="submission" date="2017-09" db="EMBL/GenBank/DDBJ databases">
        <title>Depth-based differentiation of microbial function through sediment-hosted aquifers and enrichment of novel symbionts in the deep terrestrial subsurface.</title>
        <authorList>
            <person name="Probst A.J."/>
            <person name="Ladd B."/>
            <person name="Jarett J.K."/>
            <person name="Geller-Mcgrath D.E."/>
            <person name="Sieber C.M.K."/>
            <person name="Emerson J.B."/>
            <person name="Anantharaman K."/>
            <person name="Thomas B.C."/>
            <person name="Malmstrom R."/>
            <person name="Stieglmeier M."/>
            <person name="Klingl A."/>
            <person name="Woyke T."/>
            <person name="Ryan C.M."/>
            <person name="Banfield J.F."/>
        </authorList>
    </citation>
    <scope>NUCLEOTIDE SEQUENCE [LARGE SCALE GENOMIC DNA]</scope>
</reference>
<dbReference type="InterPro" id="IPR014044">
    <property type="entry name" value="CAP_dom"/>
</dbReference>
<evidence type="ECO:0000259" key="2">
    <source>
        <dbReference type="Pfam" id="PF01471"/>
    </source>
</evidence>
<evidence type="ECO:0008006" key="5">
    <source>
        <dbReference type="Google" id="ProtNLM"/>
    </source>
</evidence>
<accession>A0A2M7BRT6</accession>
<dbReference type="InterPro" id="IPR036366">
    <property type="entry name" value="PGBDSf"/>
</dbReference>
<dbReference type="Pfam" id="PF00188">
    <property type="entry name" value="CAP"/>
    <property type="match status" value="1"/>
</dbReference>
<dbReference type="InterPro" id="IPR035940">
    <property type="entry name" value="CAP_sf"/>
</dbReference>
<dbReference type="InterPro" id="IPR036365">
    <property type="entry name" value="PGBD-like_sf"/>
</dbReference>
<dbReference type="Pfam" id="PF01471">
    <property type="entry name" value="PG_binding_1"/>
    <property type="match status" value="1"/>
</dbReference>
<organism evidence="3 4">
    <name type="scientific">Candidatus Roizmanbacteria bacterium CG03_land_8_20_14_0_80_39_12</name>
    <dbReference type="NCBI Taxonomy" id="1974847"/>
    <lineage>
        <taxon>Bacteria</taxon>
        <taxon>Candidatus Roizmaniibacteriota</taxon>
    </lineage>
</organism>
<dbReference type="SUPFAM" id="SSF55797">
    <property type="entry name" value="PR-1-like"/>
    <property type="match status" value="1"/>
</dbReference>
<dbReference type="Gene3D" id="1.10.101.10">
    <property type="entry name" value="PGBD-like superfamily/PGBD"/>
    <property type="match status" value="1"/>
</dbReference>
<evidence type="ECO:0000259" key="1">
    <source>
        <dbReference type="Pfam" id="PF00188"/>
    </source>
</evidence>
<name>A0A2M7BRT6_9BACT</name>
<sequence length="274" mass="30607">MKKTYISLFVLFLAVAYFIGIPRAPKGETRQDQTTKVNILLTEDLGADSSGEQVAILQSALRSDSSLYTGPVSGFFTVTTKDAVIRFQKKHLLPQTGEMDLMSRLKFNEIYENSNGVGLYGGREKWGVAEKVAGTQYGWSMKMENDFTMGTAQDIFFALNRYRSKKNSVELNWNGSLANFAQQRAQSLTKNGGVDDHKGFREYMHNSDYRKTLGFSRVGENTSCGYRMTGTHMIEWIFAGDAPHDDNQLSEKWSAVGVGVSGTCVSLVFGYNRE</sequence>